<gene>
    <name evidence="1" type="ORF">KUO17_04585</name>
</gene>
<protein>
    <submittedName>
        <fullName evidence="1">Uncharacterized protein</fullName>
    </submittedName>
</protein>
<dbReference type="AlphaFoldDB" id="A0A9Q3A9T6"/>
<comment type="caution">
    <text evidence="1">The sequence shown here is derived from an EMBL/GenBank/DDBJ whole genome shotgun (WGS) entry which is preliminary data.</text>
</comment>
<accession>A0A9Q3A9T6</accession>
<dbReference type="EMBL" id="JAHTBI010000010">
    <property type="protein sequence ID" value="MBV6286322.1"/>
    <property type="molecule type" value="Genomic_DNA"/>
</dbReference>
<dbReference type="RefSeq" id="WP_217973903.1">
    <property type="nucleotide sequence ID" value="NZ_JAHTBI010000010.1"/>
</dbReference>
<name>A0A9Q3A9T6_9PSED</name>
<keyword evidence="2" id="KW-1185">Reference proteome</keyword>
<organism evidence="1 2">
    <name type="scientific">Pseudomonas aegrilactucae</name>
    <dbReference type="NCBI Taxonomy" id="2854028"/>
    <lineage>
        <taxon>Bacteria</taxon>
        <taxon>Pseudomonadati</taxon>
        <taxon>Pseudomonadota</taxon>
        <taxon>Gammaproteobacteria</taxon>
        <taxon>Pseudomonadales</taxon>
        <taxon>Pseudomonadaceae</taxon>
        <taxon>Pseudomonas</taxon>
    </lineage>
</organism>
<proteinExistence type="predicted"/>
<sequence length="57" mass="5929">MTLTSRKCAAGFAIAAVLGLYGTAAYRVELLRQQPHAASSCSLAHCLPHSGTLSAVR</sequence>
<reference evidence="1" key="1">
    <citation type="journal article" date="2022" name="Int. J. Syst. Evol. Microbiol.">
        <title>Pseudomonas aegrilactucae sp. nov. and Pseudomonas morbosilactucae sp. nov., pathogens causing bacterial rot of lettuce in Japan.</title>
        <authorList>
            <person name="Sawada H."/>
            <person name="Fujikawa T."/>
            <person name="Satou M."/>
        </authorList>
    </citation>
    <scope>NUCLEOTIDE SEQUENCE</scope>
    <source>
        <strain evidence="1">MAFF 301350</strain>
    </source>
</reference>
<dbReference type="Proteomes" id="UP001106592">
    <property type="component" value="Unassembled WGS sequence"/>
</dbReference>
<evidence type="ECO:0000313" key="2">
    <source>
        <dbReference type="Proteomes" id="UP001106592"/>
    </source>
</evidence>
<evidence type="ECO:0000313" key="1">
    <source>
        <dbReference type="EMBL" id="MBV6286322.1"/>
    </source>
</evidence>
<reference evidence="1" key="2">
    <citation type="journal article" date="2023" name="Plant Pathol.">
        <title>Dismantling and reorganizing Pseudomonas marginalis sensu#lato.</title>
        <authorList>
            <person name="Sawada H."/>
            <person name="Fujikawa T."/>
            <person name="Satou M."/>
        </authorList>
    </citation>
    <scope>NUCLEOTIDE SEQUENCE</scope>
    <source>
        <strain evidence="1">MAFF 301350</strain>
    </source>
</reference>